<dbReference type="AlphaFoldDB" id="A0AAD5PJT1"/>
<sequence length="445" mass="50695">MVRSESAPLDMTIMSDVRRVLHSQQQVFSLLDRSKEYHLCYALAALLCNVYRVLELTTSDDDTSSTTSSHATLSNDDNNVYQRLREKVSAFRARDMIATPSTTFPSSFLPSSVSTPSTNADELTELWQEMDQLMDAVYCLGYEKCYAPPAYHTRDEEEEDDINDELPPPYVSEKTQNDLDNLLSAIDRLSQVAPQLNNQRVDMTERQANELTAASIGKIVERLALGRMNDQRATLPTILNTSASTHTKHNKDIMLRHLIVQICHTTSKSLDHQRVSLDSKPQKKINVASMHGLFDRLDRGRMADQEWKSPPDERLFREMSGMMDTVVKSLHRPRFSKQRFQMTATKERNMFISDLLHKVDKLEGRRMENQDASIRQRHRHPSTTYTSSSSSSSSSIPSPPLTPRNIEEDEEIFDLFDHMAKSQFSNQRAVYRGPVTTTSQCAPLA</sequence>
<dbReference type="EMBL" id="JAIXMP010000001">
    <property type="protein sequence ID" value="KAI9278461.1"/>
    <property type="molecule type" value="Genomic_DNA"/>
</dbReference>
<reference evidence="3" key="2">
    <citation type="submission" date="2023-02" db="EMBL/GenBank/DDBJ databases">
        <authorList>
            <consortium name="DOE Joint Genome Institute"/>
            <person name="Mondo S.J."/>
            <person name="Chang Y."/>
            <person name="Wang Y."/>
            <person name="Ahrendt S."/>
            <person name="Andreopoulos W."/>
            <person name="Barry K."/>
            <person name="Beard J."/>
            <person name="Benny G.L."/>
            <person name="Blankenship S."/>
            <person name="Bonito G."/>
            <person name="Cuomo C."/>
            <person name="Desiro A."/>
            <person name="Gervers K.A."/>
            <person name="Hundley H."/>
            <person name="Kuo A."/>
            <person name="LaButti K."/>
            <person name="Lang B.F."/>
            <person name="Lipzen A."/>
            <person name="O'Donnell K."/>
            <person name="Pangilinan J."/>
            <person name="Reynolds N."/>
            <person name="Sandor L."/>
            <person name="Smith M.W."/>
            <person name="Tsang A."/>
            <person name="Grigoriev I.V."/>
            <person name="Stajich J.E."/>
            <person name="Spatafora J.W."/>
        </authorList>
    </citation>
    <scope>NUCLEOTIDE SEQUENCE</scope>
    <source>
        <strain evidence="3">RSA 2281</strain>
    </source>
</reference>
<name>A0AAD5PJT1_9FUNG</name>
<feature type="region of interest" description="Disordered" evidence="2">
    <location>
        <begin position="368"/>
        <end position="404"/>
    </location>
</feature>
<comment type="caution">
    <text evidence="3">The sequence shown here is derived from an EMBL/GenBank/DDBJ whole genome shotgun (WGS) entry which is preliminary data.</text>
</comment>
<keyword evidence="4" id="KW-1185">Reference proteome</keyword>
<proteinExistence type="predicted"/>
<accession>A0AAD5PJT1</accession>
<evidence type="ECO:0000256" key="2">
    <source>
        <dbReference type="SAM" id="MobiDB-lite"/>
    </source>
</evidence>
<feature type="compositionally biased region" description="Low complexity" evidence="2">
    <location>
        <begin position="382"/>
        <end position="396"/>
    </location>
</feature>
<evidence type="ECO:0000313" key="4">
    <source>
        <dbReference type="Proteomes" id="UP001209540"/>
    </source>
</evidence>
<evidence type="ECO:0000313" key="3">
    <source>
        <dbReference type="EMBL" id="KAI9278461.1"/>
    </source>
</evidence>
<organism evidence="3 4">
    <name type="scientific">Phascolomyces articulosus</name>
    <dbReference type="NCBI Taxonomy" id="60185"/>
    <lineage>
        <taxon>Eukaryota</taxon>
        <taxon>Fungi</taxon>
        <taxon>Fungi incertae sedis</taxon>
        <taxon>Mucoromycota</taxon>
        <taxon>Mucoromycotina</taxon>
        <taxon>Mucoromycetes</taxon>
        <taxon>Mucorales</taxon>
        <taxon>Lichtheimiaceae</taxon>
        <taxon>Phascolomyces</taxon>
    </lineage>
</organism>
<reference evidence="3" key="1">
    <citation type="journal article" date="2022" name="IScience">
        <title>Evolution of zygomycete secretomes and the origins of terrestrial fungal ecologies.</title>
        <authorList>
            <person name="Chang Y."/>
            <person name="Wang Y."/>
            <person name="Mondo S."/>
            <person name="Ahrendt S."/>
            <person name="Andreopoulos W."/>
            <person name="Barry K."/>
            <person name="Beard J."/>
            <person name="Benny G.L."/>
            <person name="Blankenship S."/>
            <person name="Bonito G."/>
            <person name="Cuomo C."/>
            <person name="Desiro A."/>
            <person name="Gervers K.A."/>
            <person name="Hundley H."/>
            <person name="Kuo A."/>
            <person name="LaButti K."/>
            <person name="Lang B.F."/>
            <person name="Lipzen A."/>
            <person name="O'Donnell K."/>
            <person name="Pangilinan J."/>
            <person name="Reynolds N."/>
            <person name="Sandor L."/>
            <person name="Smith M.E."/>
            <person name="Tsang A."/>
            <person name="Grigoriev I.V."/>
            <person name="Stajich J.E."/>
            <person name="Spatafora J.W."/>
        </authorList>
    </citation>
    <scope>NUCLEOTIDE SEQUENCE</scope>
    <source>
        <strain evidence="3">RSA 2281</strain>
    </source>
</reference>
<keyword evidence="1" id="KW-0175">Coiled coil</keyword>
<feature type="coiled-coil region" evidence="1">
    <location>
        <begin position="172"/>
        <end position="199"/>
    </location>
</feature>
<dbReference type="Proteomes" id="UP001209540">
    <property type="component" value="Unassembled WGS sequence"/>
</dbReference>
<gene>
    <name evidence="3" type="ORF">BDA99DRAFT_492219</name>
</gene>
<protein>
    <submittedName>
        <fullName evidence="3">Uncharacterized protein</fullName>
    </submittedName>
</protein>
<evidence type="ECO:0000256" key="1">
    <source>
        <dbReference type="SAM" id="Coils"/>
    </source>
</evidence>
<feature type="region of interest" description="Disordered" evidence="2">
    <location>
        <begin position="59"/>
        <end position="78"/>
    </location>
</feature>